<reference evidence="1" key="1">
    <citation type="journal article" date="2014" name="Int. J. Syst. Evol. Microbiol.">
        <title>Complete genome sequence of Corynebacterium casei LMG S-19264T (=DSM 44701T), isolated from a smear-ripened cheese.</title>
        <authorList>
            <consortium name="US DOE Joint Genome Institute (JGI-PGF)"/>
            <person name="Walter F."/>
            <person name="Albersmeier A."/>
            <person name="Kalinowski J."/>
            <person name="Ruckert C."/>
        </authorList>
    </citation>
    <scope>NUCLEOTIDE SEQUENCE</scope>
    <source>
        <strain evidence="1">JCM 4434</strain>
    </source>
</reference>
<dbReference type="EMBL" id="BMUB01000011">
    <property type="protein sequence ID" value="GGU88318.1"/>
    <property type="molecule type" value="Genomic_DNA"/>
</dbReference>
<dbReference type="PANTHER" id="PTHR42941">
    <property type="entry name" value="SLL1037 PROTEIN"/>
    <property type="match status" value="1"/>
</dbReference>
<dbReference type="NCBIfam" id="TIGR02122">
    <property type="entry name" value="TRAP_TAXI"/>
    <property type="match status" value="1"/>
</dbReference>
<dbReference type="Pfam" id="PF16868">
    <property type="entry name" value="NMT1_3"/>
    <property type="match status" value="1"/>
</dbReference>
<name>A0A8H9LNW1_KITAU</name>
<organism evidence="1 2">
    <name type="scientific">Kitasatospora aureofaciens</name>
    <name type="common">Streptomyces aureofaciens</name>
    <dbReference type="NCBI Taxonomy" id="1894"/>
    <lineage>
        <taxon>Bacteria</taxon>
        <taxon>Bacillati</taxon>
        <taxon>Actinomycetota</taxon>
        <taxon>Actinomycetes</taxon>
        <taxon>Kitasatosporales</taxon>
        <taxon>Streptomycetaceae</taxon>
        <taxon>Kitasatospora</taxon>
    </lineage>
</organism>
<dbReference type="AlphaFoldDB" id="A0A8H9LNW1"/>
<proteinExistence type="predicted"/>
<dbReference type="Proteomes" id="UP000610124">
    <property type="component" value="Unassembled WGS sequence"/>
</dbReference>
<reference evidence="1" key="2">
    <citation type="submission" date="2020-09" db="EMBL/GenBank/DDBJ databases">
        <authorList>
            <person name="Sun Q."/>
            <person name="Ohkuma M."/>
        </authorList>
    </citation>
    <scope>NUCLEOTIDE SEQUENCE</scope>
    <source>
        <strain evidence="1">JCM 4434</strain>
    </source>
</reference>
<dbReference type="Gene3D" id="3.40.190.10">
    <property type="entry name" value="Periplasmic binding protein-like II"/>
    <property type="match status" value="2"/>
</dbReference>
<dbReference type="InterPro" id="IPR011852">
    <property type="entry name" value="TRAP_TAXI"/>
</dbReference>
<dbReference type="SUPFAM" id="SSF53850">
    <property type="entry name" value="Periplasmic binding protein-like II"/>
    <property type="match status" value="1"/>
</dbReference>
<protein>
    <submittedName>
        <fullName evidence="1">C4-dicarboxylate ABC transporter substrate-binding protein</fullName>
    </submittedName>
</protein>
<accession>A0A8H9LNW1</accession>
<dbReference type="InterPro" id="IPR006311">
    <property type="entry name" value="TAT_signal"/>
</dbReference>
<dbReference type="PANTHER" id="PTHR42941:SF1">
    <property type="entry name" value="SLL1037 PROTEIN"/>
    <property type="match status" value="1"/>
</dbReference>
<comment type="caution">
    <text evidence="1">The sequence shown here is derived from an EMBL/GenBank/DDBJ whole genome shotgun (WGS) entry which is preliminary data.</text>
</comment>
<dbReference type="PROSITE" id="PS51318">
    <property type="entry name" value="TAT"/>
    <property type="match status" value="1"/>
</dbReference>
<evidence type="ECO:0000313" key="2">
    <source>
        <dbReference type="Proteomes" id="UP000610124"/>
    </source>
</evidence>
<gene>
    <name evidence="1" type="ORF">GCM10010502_46260</name>
</gene>
<sequence>MSAFNRGPGAGYPPTMPATTAPRRRTVLAAALAAAVTAGCSAGCSAGEGPARALRLATGPEGGPYNAFGRSFTETVTASGRLTLTPVSSAASVDNLQQLADGSVDLALTTADVAEDAVLGHDTFDHSLGVTALARVYVNYLHLLAPADGPVRELADLAGRRVATGAVGSGLQVTAARLLRQAGIGVRQHSLGLADSLAALRSGALDAVFWSGGVPTSAVSALARELPLRFVPLDAVAAQLRERYGPVYTGVTLPAGAYGLAGPVATLGVGNYLTARPGVPEDAVRQLLGILFDRWATLLRSVTAGARLEPRFAVSTGAVPLHPGAAAYYRSVYG</sequence>
<evidence type="ECO:0000313" key="1">
    <source>
        <dbReference type="EMBL" id="GGU88318.1"/>
    </source>
</evidence>